<feature type="transmembrane region" description="Helical" evidence="2">
    <location>
        <begin position="273"/>
        <end position="297"/>
    </location>
</feature>
<dbReference type="Pfam" id="PF04234">
    <property type="entry name" value="CopC"/>
    <property type="match status" value="1"/>
</dbReference>
<evidence type="ECO:0000313" key="5">
    <source>
        <dbReference type="Proteomes" id="UP000730618"/>
    </source>
</evidence>
<keyword evidence="5" id="KW-1185">Reference proteome</keyword>
<dbReference type="InterPro" id="IPR032694">
    <property type="entry name" value="CopC/D"/>
</dbReference>
<dbReference type="PANTHER" id="PTHR34820">
    <property type="entry name" value="INNER MEMBRANE PROTEIN YEBZ"/>
    <property type="match status" value="1"/>
</dbReference>
<dbReference type="PANTHER" id="PTHR34820:SF4">
    <property type="entry name" value="INNER MEMBRANE PROTEIN YEBZ"/>
    <property type="match status" value="1"/>
</dbReference>
<evidence type="ECO:0000256" key="1">
    <source>
        <dbReference type="ARBA" id="ARBA00004196"/>
    </source>
</evidence>
<feature type="transmembrane region" description="Helical" evidence="2">
    <location>
        <begin position="203"/>
        <end position="223"/>
    </location>
</feature>
<name>A0ABN7TL11_9BACL</name>
<reference evidence="4 5" key="1">
    <citation type="submission" date="2021-06" db="EMBL/GenBank/DDBJ databases">
        <authorList>
            <person name="Criscuolo A."/>
        </authorList>
    </citation>
    <scope>NUCLEOTIDE SEQUENCE [LARGE SCALE GENOMIC DNA]</scope>
    <source>
        <strain evidence="5">CIP 111802</strain>
    </source>
</reference>
<keyword evidence="2" id="KW-1133">Transmembrane helix</keyword>
<feature type="transmembrane region" description="Helical" evidence="2">
    <location>
        <begin position="243"/>
        <end position="261"/>
    </location>
</feature>
<gene>
    <name evidence="4" type="ORF">PAECIP111802_02026</name>
</gene>
<feature type="transmembrane region" description="Helical" evidence="2">
    <location>
        <begin position="406"/>
        <end position="425"/>
    </location>
</feature>
<feature type="transmembrane region" description="Helical" evidence="2">
    <location>
        <begin position="334"/>
        <end position="356"/>
    </location>
</feature>
<dbReference type="Proteomes" id="UP000730618">
    <property type="component" value="Unassembled WGS sequence"/>
</dbReference>
<feature type="domain" description="CopC" evidence="3">
    <location>
        <begin position="69"/>
        <end position="163"/>
    </location>
</feature>
<feature type="transmembrane region" description="Helical" evidence="2">
    <location>
        <begin position="368"/>
        <end position="391"/>
    </location>
</feature>
<comment type="caution">
    <text evidence="4">The sequence shown here is derived from an EMBL/GenBank/DDBJ whole genome shotgun (WGS) entry which is preliminary data.</text>
</comment>
<evidence type="ECO:0000259" key="3">
    <source>
        <dbReference type="Pfam" id="PF04234"/>
    </source>
</evidence>
<protein>
    <recommendedName>
        <fullName evidence="3">CopC domain-containing protein</fullName>
    </recommendedName>
</protein>
<comment type="subcellular location">
    <subcellularLocation>
        <location evidence="1">Cell envelope</location>
    </subcellularLocation>
</comment>
<evidence type="ECO:0000313" key="4">
    <source>
        <dbReference type="EMBL" id="CAG7634215.1"/>
    </source>
</evidence>
<dbReference type="EMBL" id="CAJVCE010000004">
    <property type="protein sequence ID" value="CAG7634215.1"/>
    <property type="molecule type" value="Genomic_DNA"/>
</dbReference>
<keyword evidence="2" id="KW-0812">Transmembrane</keyword>
<evidence type="ECO:0000256" key="2">
    <source>
        <dbReference type="SAM" id="Phobius"/>
    </source>
</evidence>
<sequence length="583" mass="65089">MVIFFFLLAGCFSSDVMTRRFMKLLHRIRRLGLLPGGASLYRLSTGTFIFVFLISMLFAVLGAREASAHASLIESAPAANSSLTQSPEKVTLTFNERLEEGLYYLRVFDAEKRKVTDRSAVMNASKTVLSLDLPKLEKGTYLVTYHVISADGHPVDGTYLFAVGQSLDNISGGTAPQTGHLQGHGGLIDRFTLGDGLRFASRIAFYMTMLAFTGWLLWMRWFGSGTAEPVRARLRLWGERIQQSYLIVYILFMWAHLWQLVGDGGAQELLRLFTATGIGYAWIGGLLLALLSFVMLYRSALLDYAWVALVWGAKSFLGHAAAFEPKSETILLDWLHLAAASVWVGGLLFMLVLWSSAREEAKRLYGSFSLAALLAMLLLIVSGVMSVFIFLPDIAYITETAWGKYLLVKSGLVLLVVITATLIRLGYRRRKEASVGLLVRTDAVLMTLIVAIVGIFTYLTPLPANEPLNWHVMGEKIHMTAQISPAAPGVNDFTVKVWLPDSLGKPKQIIYKLQEQKSADIAPIEVPLEPFEDQSFDESYGMKKYSYKARGPYIPYPGYWNLEIRVMNSADDETVYEKTIRVY</sequence>
<dbReference type="InterPro" id="IPR007348">
    <property type="entry name" value="CopC_dom"/>
</dbReference>
<accession>A0ABN7TL11</accession>
<proteinExistence type="predicted"/>
<organism evidence="4 5">
    <name type="scientific">Paenibacillus allorhizosphaerae</name>
    <dbReference type="NCBI Taxonomy" id="2849866"/>
    <lineage>
        <taxon>Bacteria</taxon>
        <taxon>Bacillati</taxon>
        <taxon>Bacillota</taxon>
        <taxon>Bacilli</taxon>
        <taxon>Bacillales</taxon>
        <taxon>Paenibacillaceae</taxon>
        <taxon>Paenibacillus</taxon>
    </lineage>
</organism>
<keyword evidence="2" id="KW-0472">Membrane</keyword>
<feature type="transmembrane region" description="Helical" evidence="2">
    <location>
        <begin position="437"/>
        <end position="459"/>
    </location>
</feature>